<keyword evidence="7 12" id="KW-0804">Transcription</keyword>
<gene>
    <name evidence="14" type="ORF">PSALAMII_LOCUS247</name>
</gene>
<evidence type="ECO:0000256" key="8">
    <source>
        <dbReference type="ARBA" id="ARBA00023242"/>
    </source>
</evidence>
<dbReference type="GO" id="GO:0005666">
    <property type="term" value="C:RNA polymerase III complex"/>
    <property type="evidence" value="ECO:0007669"/>
    <property type="project" value="TreeGrafter"/>
</dbReference>
<evidence type="ECO:0000313" key="14">
    <source>
        <dbReference type="EMBL" id="CAG8230059.1"/>
    </source>
</evidence>
<keyword evidence="8" id="KW-0539">Nucleus</keyword>
<dbReference type="SMART" id="SM00661">
    <property type="entry name" value="RPOL9"/>
    <property type="match status" value="1"/>
</dbReference>
<dbReference type="SMART" id="SM00440">
    <property type="entry name" value="ZnF_C2C2"/>
    <property type="match status" value="1"/>
</dbReference>
<dbReference type="CDD" id="cd10509">
    <property type="entry name" value="Zn-ribbon_RPC11"/>
    <property type="match status" value="1"/>
</dbReference>
<dbReference type="GO" id="GO:0003676">
    <property type="term" value="F:nucleic acid binding"/>
    <property type="evidence" value="ECO:0007669"/>
    <property type="project" value="InterPro"/>
</dbReference>
<evidence type="ECO:0000256" key="4">
    <source>
        <dbReference type="ARBA" id="ARBA00022723"/>
    </source>
</evidence>
<dbReference type="Proteomes" id="UP001152649">
    <property type="component" value="Unassembled WGS sequence"/>
</dbReference>
<dbReference type="Pfam" id="PF01096">
    <property type="entry name" value="Zn_ribbon_TFIIS"/>
    <property type="match status" value="1"/>
</dbReference>
<comment type="subcellular location">
    <subcellularLocation>
        <location evidence="1">Nucleus</location>
    </subcellularLocation>
</comment>
<dbReference type="InterPro" id="IPR001222">
    <property type="entry name" value="Znf_TFIIS"/>
</dbReference>
<evidence type="ECO:0000256" key="2">
    <source>
        <dbReference type="ARBA" id="ARBA00020093"/>
    </source>
</evidence>
<evidence type="ECO:0000313" key="15">
    <source>
        <dbReference type="Proteomes" id="UP001152649"/>
    </source>
</evidence>
<evidence type="ECO:0000256" key="12">
    <source>
        <dbReference type="RuleBase" id="RU003474"/>
    </source>
</evidence>
<dbReference type="PANTHER" id="PTHR11239">
    <property type="entry name" value="DNA-DIRECTED RNA POLYMERASE"/>
    <property type="match status" value="1"/>
</dbReference>
<dbReference type="InterPro" id="IPR034014">
    <property type="entry name" value="Zn_ribbon_RPC11_C"/>
</dbReference>
<dbReference type="FunFam" id="2.20.25.10:FF:000005">
    <property type="entry name" value="DNA-directed RNA polymerase subunit"/>
    <property type="match status" value="1"/>
</dbReference>
<evidence type="ECO:0000256" key="10">
    <source>
        <dbReference type="ARBA" id="ARBA00078207"/>
    </source>
</evidence>
<keyword evidence="5 11" id="KW-0863">Zinc-finger</keyword>
<dbReference type="GO" id="GO:0008270">
    <property type="term" value="F:zinc ion binding"/>
    <property type="evidence" value="ECO:0007669"/>
    <property type="project" value="UniProtKB-KW"/>
</dbReference>
<dbReference type="InterPro" id="IPR012164">
    <property type="entry name" value="Rpa12/Rpb9/Rpc10/TFS"/>
</dbReference>
<evidence type="ECO:0000256" key="9">
    <source>
        <dbReference type="ARBA" id="ARBA00029985"/>
    </source>
</evidence>
<sequence length="162" mass="18534">MDYRQRCLRRIRTTFTTGLAIFQPDRGLSWFQPELDCYNTLIKATAMLIFCPNCSNALTISKADASTRFPMGVNRFECRTCPYEAPLDREWFESTNLKQKEVDDIFGGAEEFANADSVATQCPAEACNGERAYFFQLQIRSADEPMTTFLKCTSCGARWREN</sequence>
<dbReference type="SUPFAM" id="SSF57783">
    <property type="entry name" value="Zinc beta-ribbon"/>
    <property type="match status" value="1"/>
</dbReference>
<dbReference type="GO" id="GO:0006386">
    <property type="term" value="P:termination of RNA polymerase III transcription"/>
    <property type="evidence" value="ECO:0007669"/>
    <property type="project" value="UniProtKB-ARBA"/>
</dbReference>
<accession>A0A9W4I6Y6</accession>
<organism evidence="14 15">
    <name type="scientific">Penicillium salamii</name>
    <dbReference type="NCBI Taxonomy" id="1612424"/>
    <lineage>
        <taxon>Eukaryota</taxon>
        <taxon>Fungi</taxon>
        <taxon>Dikarya</taxon>
        <taxon>Ascomycota</taxon>
        <taxon>Pezizomycotina</taxon>
        <taxon>Eurotiomycetes</taxon>
        <taxon>Eurotiomycetidae</taxon>
        <taxon>Eurotiales</taxon>
        <taxon>Aspergillaceae</taxon>
        <taxon>Penicillium</taxon>
    </lineage>
</organism>
<comment type="caution">
    <text evidence="14">The sequence shown here is derived from an EMBL/GenBank/DDBJ whole genome shotgun (WGS) entry which is preliminary data.</text>
</comment>
<keyword evidence="4 12" id="KW-0479">Metal-binding</keyword>
<dbReference type="GO" id="GO:0003899">
    <property type="term" value="F:DNA-directed RNA polymerase activity"/>
    <property type="evidence" value="ECO:0007669"/>
    <property type="project" value="InterPro"/>
</dbReference>
<proteinExistence type="inferred from homology"/>
<evidence type="ECO:0000256" key="7">
    <source>
        <dbReference type="ARBA" id="ARBA00023163"/>
    </source>
</evidence>
<evidence type="ECO:0000256" key="1">
    <source>
        <dbReference type="ARBA" id="ARBA00004123"/>
    </source>
</evidence>
<evidence type="ECO:0000256" key="5">
    <source>
        <dbReference type="ARBA" id="ARBA00022771"/>
    </source>
</evidence>
<keyword evidence="3 12" id="KW-0240">DNA-directed RNA polymerase</keyword>
<dbReference type="PROSITE" id="PS51133">
    <property type="entry name" value="ZF_TFIIS_2"/>
    <property type="match status" value="1"/>
</dbReference>
<dbReference type="EMBL" id="CAJVPG010000011">
    <property type="protein sequence ID" value="CAG8230059.1"/>
    <property type="molecule type" value="Genomic_DNA"/>
</dbReference>
<comment type="similarity">
    <text evidence="12">Belongs to the archaeal rpoM/eukaryotic RPA12/RPB9/RPC11 RNA polymerase family.</text>
</comment>
<dbReference type="OrthoDB" id="4338954at2759"/>
<evidence type="ECO:0000259" key="13">
    <source>
        <dbReference type="PROSITE" id="PS51133"/>
    </source>
</evidence>
<evidence type="ECO:0000256" key="3">
    <source>
        <dbReference type="ARBA" id="ARBA00022478"/>
    </source>
</evidence>
<name>A0A9W4I6Y6_9EURO</name>
<dbReference type="Gene3D" id="2.20.25.10">
    <property type="match status" value="1"/>
</dbReference>
<evidence type="ECO:0000256" key="11">
    <source>
        <dbReference type="PROSITE-ProRule" id="PRU00472"/>
    </source>
</evidence>
<keyword evidence="6" id="KW-0862">Zinc</keyword>
<dbReference type="InterPro" id="IPR001529">
    <property type="entry name" value="Zn_ribbon_RPB9"/>
</dbReference>
<keyword evidence="15" id="KW-1185">Reference proteome</keyword>
<dbReference type="PANTHER" id="PTHR11239:SF12">
    <property type="entry name" value="DNA-DIRECTED RNA POLYMERASE III SUBUNIT RPC10"/>
    <property type="match status" value="1"/>
</dbReference>
<reference evidence="14" key="1">
    <citation type="submission" date="2021-07" db="EMBL/GenBank/DDBJ databases">
        <authorList>
            <person name="Branca A.L. A."/>
        </authorList>
    </citation>
    <scope>NUCLEOTIDE SEQUENCE</scope>
</reference>
<dbReference type="Pfam" id="PF02150">
    <property type="entry name" value="Zn_ribbon_RPB9"/>
    <property type="match status" value="1"/>
</dbReference>
<dbReference type="AlphaFoldDB" id="A0A9W4I6Y6"/>
<protein>
    <recommendedName>
        <fullName evidence="2">DNA-directed RNA polymerase III subunit RPC10</fullName>
    </recommendedName>
    <alternativeName>
        <fullName evidence="10">DNA-directed RNA polymerases III 12.5 kDa polypeptide</fullName>
    </alternativeName>
    <alternativeName>
        <fullName evidence="9">RNA polymerase III subunit C11</fullName>
    </alternativeName>
</protein>
<feature type="domain" description="TFIIS-type" evidence="13">
    <location>
        <begin position="118"/>
        <end position="160"/>
    </location>
</feature>
<evidence type="ECO:0000256" key="6">
    <source>
        <dbReference type="ARBA" id="ARBA00022833"/>
    </source>
</evidence>